<gene>
    <name evidence="3" type="ORF">J0A67_05080</name>
</gene>
<keyword evidence="4" id="KW-1185">Reference proteome</keyword>
<feature type="transmembrane region" description="Helical" evidence="2">
    <location>
        <begin position="281"/>
        <end position="303"/>
    </location>
</feature>
<dbReference type="Proteomes" id="UP000664698">
    <property type="component" value="Unassembled WGS sequence"/>
</dbReference>
<protein>
    <recommendedName>
        <fullName evidence="5">Transporter</fullName>
    </recommendedName>
</protein>
<comment type="caution">
    <text evidence="3">The sequence shown here is derived from an EMBL/GenBank/DDBJ whole genome shotgun (WGS) entry which is preliminary data.</text>
</comment>
<evidence type="ECO:0000256" key="2">
    <source>
        <dbReference type="SAM" id="Phobius"/>
    </source>
</evidence>
<feature type="transmembrane region" description="Helical" evidence="2">
    <location>
        <begin position="155"/>
        <end position="176"/>
    </location>
</feature>
<name>A0ABS3BLR9_9BACT</name>
<organism evidence="3 4">
    <name type="scientific">Algoriphagus aestuariicola</name>
    <dbReference type="NCBI Taxonomy" id="1852016"/>
    <lineage>
        <taxon>Bacteria</taxon>
        <taxon>Pseudomonadati</taxon>
        <taxon>Bacteroidota</taxon>
        <taxon>Cytophagia</taxon>
        <taxon>Cytophagales</taxon>
        <taxon>Cyclobacteriaceae</taxon>
        <taxon>Algoriphagus</taxon>
    </lineage>
</organism>
<keyword evidence="1" id="KW-0813">Transport</keyword>
<evidence type="ECO:0000313" key="3">
    <source>
        <dbReference type="EMBL" id="MBN7800222.1"/>
    </source>
</evidence>
<feature type="transmembrane region" description="Helical" evidence="2">
    <location>
        <begin position="6"/>
        <end position="24"/>
    </location>
</feature>
<feature type="transmembrane region" description="Helical" evidence="2">
    <location>
        <begin position="93"/>
        <end position="115"/>
    </location>
</feature>
<feature type="transmembrane region" description="Helical" evidence="2">
    <location>
        <begin position="36"/>
        <end position="53"/>
    </location>
</feature>
<sequence length="305" mass="33652">MEVLLELAKNLLPLLAFIGVGYFFKRRFRINPSVISTPLVFALIPVLVVYNVSEADTSKIVLIPILAFLVSLAMNLPALLAKKTIAKQEDINLLKSSFTFFNVLFFGLPVVSALFGREASSVLICVYLGTAVYGDIIGYFQVAKTKLSTKDALKEILKVPFIYIFIAAIIIKIWGVKIPEEAAPIMDALAWVVSSLGMMIVGVHLSDVDLKKVPVPYFGKLLGLRTLSAILLSLLIIGGEYLIWENLQTDDYLILALLPFLPVASNISLFASFLETEEERFSLLVFLSIILSFVLVPAVAQFFPS</sequence>
<feature type="transmembrane region" description="Helical" evidence="2">
    <location>
        <begin position="59"/>
        <end position="81"/>
    </location>
</feature>
<reference evidence="3 4" key="1">
    <citation type="submission" date="2021-03" db="EMBL/GenBank/DDBJ databases">
        <title>novel species isolated from a fishpond in China.</title>
        <authorList>
            <person name="Lu H."/>
            <person name="Cai Z."/>
        </authorList>
    </citation>
    <scope>NUCLEOTIDE SEQUENCE [LARGE SCALE GENOMIC DNA]</scope>
    <source>
        <strain evidence="3 4">JCM 31546</strain>
    </source>
</reference>
<dbReference type="RefSeq" id="WP_206568177.1">
    <property type="nucleotide sequence ID" value="NZ_JAFKCW010000001.1"/>
</dbReference>
<feature type="transmembrane region" description="Helical" evidence="2">
    <location>
        <begin position="188"/>
        <end position="205"/>
    </location>
</feature>
<keyword evidence="2" id="KW-1133">Transmembrane helix</keyword>
<dbReference type="PANTHER" id="PTHR36838:SF1">
    <property type="entry name" value="SLR1864 PROTEIN"/>
    <property type="match status" value="1"/>
</dbReference>
<dbReference type="EMBL" id="JAFKCW010000001">
    <property type="protein sequence ID" value="MBN7800222.1"/>
    <property type="molecule type" value="Genomic_DNA"/>
</dbReference>
<dbReference type="PANTHER" id="PTHR36838">
    <property type="entry name" value="AUXIN EFFLUX CARRIER FAMILY PROTEIN"/>
    <property type="match status" value="1"/>
</dbReference>
<accession>A0ABS3BLR9</accession>
<keyword evidence="2" id="KW-0812">Transmembrane</keyword>
<keyword evidence="2" id="KW-0472">Membrane</keyword>
<evidence type="ECO:0000313" key="4">
    <source>
        <dbReference type="Proteomes" id="UP000664698"/>
    </source>
</evidence>
<feature type="transmembrane region" description="Helical" evidence="2">
    <location>
        <begin position="217"/>
        <end position="237"/>
    </location>
</feature>
<feature type="transmembrane region" description="Helical" evidence="2">
    <location>
        <begin position="121"/>
        <end position="143"/>
    </location>
</feature>
<feature type="transmembrane region" description="Helical" evidence="2">
    <location>
        <begin position="252"/>
        <end position="274"/>
    </location>
</feature>
<evidence type="ECO:0000256" key="1">
    <source>
        <dbReference type="ARBA" id="ARBA00022448"/>
    </source>
</evidence>
<proteinExistence type="predicted"/>
<evidence type="ECO:0008006" key="5">
    <source>
        <dbReference type="Google" id="ProtNLM"/>
    </source>
</evidence>